<reference evidence="2" key="1">
    <citation type="submission" date="2019-04" db="EMBL/GenBank/DDBJ databases">
        <title>Evolution of Biomass-Degrading Anaerobic Consortia Revealed by Metagenomics.</title>
        <authorList>
            <person name="Peng X."/>
        </authorList>
    </citation>
    <scope>NUCLEOTIDE SEQUENCE</scope>
    <source>
        <strain evidence="2">SIG551</strain>
    </source>
</reference>
<dbReference type="RefSeq" id="WP_326839726.1">
    <property type="nucleotide sequence ID" value="NZ_SVNY01000001.1"/>
</dbReference>
<dbReference type="Pfam" id="PF01243">
    <property type="entry name" value="PNPOx_N"/>
    <property type="match status" value="1"/>
</dbReference>
<dbReference type="EMBL" id="SVNY01000001">
    <property type="protein sequence ID" value="MBE6832176.1"/>
    <property type="molecule type" value="Genomic_DNA"/>
</dbReference>
<dbReference type="PANTHER" id="PTHR34818:SF1">
    <property type="entry name" value="PROTEIN BLI-3"/>
    <property type="match status" value="1"/>
</dbReference>
<dbReference type="InterPro" id="IPR011576">
    <property type="entry name" value="Pyridox_Oxase_N"/>
</dbReference>
<gene>
    <name evidence="2" type="ORF">E7512_01095</name>
</gene>
<accession>A0A928KTY3</accession>
<comment type="caution">
    <text evidence="2">The sequence shown here is derived from an EMBL/GenBank/DDBJ whole genome shotgun (WGS) entry which is preliminary data.</text>
</comment>
<evidence type="ECO:0000259" key="1">
    <source>
        <dbReference type="Pfam" id="PF01243"/>
    </source>
</evidence>
<proteinExistence type="predicted"/>
<evidence type="ECO:0000313" key="2">
    <source>
        <dbReference type="EMBL" id="MBE6832176.1"/>
    </source>
</evidence>
<dbReference type="InterPro" id="IPR052917">
    <property type="entry name" value="Stress-Dev_Protein"/>
</dbReference>
<dbReference type="PANTHER" id="PTHR34818">
    <property type="entry name" value="PROTEIN BLI-3"/>
    <property type="match status" value="1"/>
</dbReference>
<name>A0A928KTY3_9FIRM</name>
<evidence type="ECO:0000313" key="3">
    <source>
        <dbReference type="Proteomes" id="UP000754750"/>
    </source>
</evidence>
<dbReference type="Gene3D" id="2.30.110.10">
    <property type="entry name" value="Electron Transport, Fmn-binding Protein, Chain A"/>
    <property type="match status" value="1"/>
</dbReference>
<organism evidence="2 3">
    <name type="scientific">Faecalispora sporosphaeroides</name>
    <dbReference type="NCBI Taxonomy" id="1549"/>
    <lineage>
        <taxon>Bacteria</taxon>
        <taxon>Bacillati</taxon>
        <taxon>Bacillota</taxon>
        <taxon>Clostridia</taxon>
        <taxon>Eubacteriales</taxon>
        <taxon>Oscillospiraceae</taxon>
        <taxon>Faecalispora</taxon>
    </lineage>
</organism>
<dbReference type="SUPFAM" id="SSF50475">
    <property type="entry name" value="FMN-binding split barrel"/>
    <property type="match status" value="1"/>
</dbReference>
<sequence length="140" mass="16145">MLRDAEKTIGNLIDKQSVSFISSVDENGFPNTKAMLPPRKREGIQTFYFTTNTSSMRVSQYRSNPKACIYFCDKRFFRGVMLIGTVEVLEDAASKEMIWREGDTQYYSKGVTDPDYCVLKFTAGEGRYYANYKSERFSIE</sequence>
<dbReference type="Proteomes" id="UP000754750">
    <property type="component" value="Unassembled WGS sequence"/>
</dbReference>
<dbReference type="AlphaFoldDB" id="A0A928KTY3"/>
<feature type="domain" description="Pyridoxamine 5'-phosphate oxidase N-terminal" evidence="1">
    <location>
        <begin position="8"/>
        <end position="128"/>
    </location>
</feature>
<protein>
    <submittedName>
        <fullName evidence="2">Pyridoxamine 5'-phosphate oxidase</fullName>
    </submittedName>
</protein>
<dbReference type="InterPro" id="IPR012349">
    <property type="entry name" value="Split_barrel_FMN-bd"/>
</dbReference>